<protein>
    <submittedName>
        <fullName evidence="1">Uncharacterized protein</fullName>
    </submittedName>
</protein>
<sequence length="61" mass="6795">MVAVFIAQKSANDCAVLVATCADLQFWERDLKVDLDATPAPKSTKKCLKLYSEEKHDAYTC</sequence>
<evidence type="ECO:0000313" key="2">
    <source>
        <dbReference type="Proteomes" id="UP000538147"/>
    </source>
</evidence>
<name>A0A841LA73_9SPHN</name>
<dbReference type="AlphaFoldDB" id="A0A841LA73"/>
<keyword evidence="2" id="KW-1185">Reference proteome</keyword>
<dbReference type="EMBL" id="JACIIV010000049">
    <property type="protein sequence ID" value="MBB6229434.1"/>
    <property type="molecule type" value="Genomic_DNA"/>
</dbReference>
<dbReference type="Proteomes" id="UP000538147">
    <property type="component" value="Unassembled WGS sequence"/>
</dbReference>
<comment type="caution">
    <text evidence="1">The sequence shown here is derived from an EMBL/GenBank/DDBJ whole genome shotgun (WGS) entry which is preliminary data.</text>
</comment>
<evidence type="ECO:0000313" key="1">
    <source>
        <dbReference type="EMBL" id="MBB6229434.1"/>
    </source>
</evidence>
<organism evidence="1 2">
    <name type="scientific">Polymorphobacter multimanifer</name>
    <dbReference type="NCBI Taxonomy" id="1070431"/>
    <lineage>
        <taxon>Bacteria</taxon>
        <taxon>Pseudomonadati</taxon>
        <taxon>Pseudomonadota</taxon>
        <taxon>Alphaproteobacteria</taxon>
        <taxon>Sphingomonadales</taxon>
        <taxon>Sphingosinicellaceae</taxon>
        <taxon>Polymorphobacter</taxon>
    </lineage>
</organism>
<accession>A0A841LA73</accession>
<proteinExistence type="predicted"/>
<reference evidence="1 2" key="1">
    <citation type="submission" date="2020-08" db="EMBL/GenBank/DDBJ databases">
        <title>Genomic Encyclopedia of Type Strains, Phase IV (KMG-IV): sequencing the most valuable type-strain genomes for metagenomic binning, comparative biology and taxonomic classification.</title>
        <authorList>
            <person name="Goeker M."/>
        </authorList>
    </citation>
    <scope>NUCLEOTIDE SEQUENCE [LARGE SCALE GENOMIC DNA]</scope>
    <source>
        <strain evidence="1 2">DSM 102189</strain>
    </source>
</reference>
<gene>
    <name evidence="1" type="ORF">FHS79_003636</name>
</gene>